<dbReference type="PANTHER" id="PTHR43793">
    <property type="entry name" value="FAD SYNTHASE"/>
    <property type="match status" value="1"/>
</dbReference>
<evidence type="ECO:0000256" key="1">
    <source>
        <dbReference type="ARBA" id="ARBA00012519"/>
    </source>
</evidence>
<feature type="domain" description="Cytidyltransferase-like" evidence="8">
    <location>
        <begin position="26"/>
        <end position="124"/>
    </location>
</feature>
<protein>
    <recommendedName>
        <fullName evidence="1">D-glycero-beta-D-manno-heptose 1-phosphate adenylyltransferase</fullName>
        <ecNumber evidence="1">2.7.7.70</ecNumber>
    </recommendedName>
</protein>
<dbReference type="InterPro" id="IPR004821">
    <property type="entry name" value="Cyt_trans-like"/>
</dbReference>
<evidence type="ECO:0000313" key="9">
    <source>
        <dbReference type="EMBL" id="TYB30958.1"/>
    </source>
</evidence>
<evidence type="ECO:0000259" key="8">
    <source>
        <dbReference type="Pfam" id="PF01467"/>
    </source>
</evidence>
<name>A0A5D0MI81_9BACT</name>
<keyword evidence="2" id="KW-0808">Transferase</keyword>
<dbReference type="NCBIfam" id="TIGR02199">
    <property type="entry name" value="rfaE_dom_II"/>
    <property type="match status" value="1"/>
</dbReference>
<dbReference type="EC" id="2.7.7.70" evidence="1"/>
<dbReference type="GO" id="GO:0016773">
    <property type="term" value="F:phosphotransferase activity, alcohol group as acceptor"/>
    <property type="evidence" value="ECO:0007669"/>
    <property type="project" value="InterPro"/>
</dbReference>
<dbReference type="AlphaFoldDB" id="A0A5D0MI81"/>
<evidence type="ECO:0000256" key="4">
    <source>
        <dbReference type="ARBA" id="ARBA00022741"/>
    </source>
</evidence>
<comment type="catalytic activity">
    <reaction evidence="7">
        <text>D-glycero-beta-D-manno-heptose 1-phosphate + ATP + H(+) = ADP-D-glycero-beta-D-manno-heptose + diphosphate</text>
        <dbReference type="Rhea" id="RHEA:27465"/>
        <dbReference type="ChEBI" id="CHEBI:15378"/>
        <dbReference type="ChEBI" id="CHEBI:30616"/>
        <dbReference type="ChEBI" id="CHEBI:33019"/>
        <dbReference type="ChEBI" id="CHEBI:59967"/>
        <dbReference type="ChEBI" id="CHEBI:61593"/>
        <dbReference type="EC" id="2.7.7.70"/>
    </reaction>
</comment>
<evidence type="ECO:0000256" key="5">
    <source>
        <dbReference type="ARBA" id="ARBA00022840"/>
    </source>
</evidence>
<keyword evidence="10" id="KW-1185">Reference proteome</keyword>
<dbReference type="GO" id="GO:0005975">
    <property type="term" value="P:carbohydrate metabolic process"/>
    <property type="evidence" value="ECO:0007669"/>
    <property type="project" value="InterPro"/>
</dbReference>
<evidence type="ECO:0000313" key="10">
    <source>
        <dbReference type="Proteomes" id="UP000324143"/>
    </source>
</evidence>
<evidence type="ECO:0000256" key="6">
    <source>
        <dbReference type="ARBA" id="ARBA00023277"/>
    </source>
</evidence>
<dbReference type="Pfam" id="PF01467">
    <property type="entry name" value="CTP_transf_like"/>
    <property type="match status" value="1"/>
</dbReference>
<proteinExistence type="predicted"/>
<evidence type="ECO:0000256" key="3">
    <source>
        <dbReference type="ARBA" id="ARBA00022695"/>
    </source>
</evidence>
<comment type="caution">
    <text evidence="9">The sequence shown here is derived from an EMBL/GenBank/DDBJ whole genome shotgun (WGS) entry which is preliminary data.</text>
</comment>
<evidence type="ECO:0000256" key="7">
    <source>
        <dbReference type="ARBA" id="ARBA00047428"/>
    </source>
</evidence>
<dbReference type="InterPro" id="IPR014729">
    <property type="entry name" value="Rossmann-like_a/b/a_fold"/>
</dbReference>
<dbReference type="SUPFAM" id="SSF52374">
    <property type="entry name" value="Nucleotidylyl transferase"/>
    <property type="match status" value="1"/>
</dbReference>
<organism evidence="9 10">
    <name type="scientific">Candidatus Mcinerneyibacterium aminivorans</name>
    <dbReference type="NCBI Taxonomy" id="2703815"/>
    <lineage>
        <taxon>Bacteria</taxon>
        <taxon>Candidatus Macinerneyibacteriota</taxon>
        <taxon>Candidatus Mcinerneyibacteria</taxon>
        <taxon>Candidatus Mcinerneyibacteriales</taxon>
        <taxon>Candidatus Mcinerneyibacteriaceae</taxon>
        <taxon>Candidatus Mcinerneyibacterium</taxon>
    </lineage>
</organism>
<keyword evidence="3 9" id="KW-0548">Nucleotidyltransferase</keyword>
<reference evidence="9" key="1">
    <citation type="submission" date="2019-08" db="EMBL/GenBank/DDBJ databases">
        <title>Genomic characterization of a novel candidate phylum (ARYD3) from a high temperature, high salinity tertiary oil reservoir in north central Oklahoma, USA.</title>
        <authorList>
            <person name="Youssef N.H."/>
            <person name="Yadav A."/>
            <person name="Elshahed M.S."/>
        </authorList>
    </citation>
    <scope>NUCLEOTIDE SEQUENCE [LARGE SCALE GENOMIC DNA]</scope>
    <source>
        <strain evidence="9">ARYD3</strain>
    </source>
</reference>
<dbReference type="InterPro" id="IPR050385">
    <property type="entry name" value="Archaeal_FAD_synthase"/>
</dbReference>
<keyword evidence="4" id="KW-0547">Nucleotide-binding</keyword>
<keyword evidence="5" id="KW-0067">ATP-binding</keyword>
<dbReference type="PANTHER" id="PTHR43793:SF2">
    <property type="entry name" value="BIFUNCTIONAL PROTEIN HLDE"/>
    <property type="match status" value="1"/>
</dbReference>
<keyword evidence="6" id="KW-0119">Carbohydrate metabolism</keyword>
<accession>A0A5D0MI81</accession>
<gene>
    <name evidence="9" type="primary">rfaE2</name>
    <name evidence="9" type="ORF">FXF47_06580</name>
</gene>
<dbReference type="InterPro" id="IPR011914">
    <property type="entry name" value="RfaE_dom_II"/>
</dbReference>
<dbReference type="Gene3D" id="3.40.50.620">
    <property type="entry name" value="HUPs"/>
    <property type="match status" value="1"/>
</dbReference>
<sequence>MKNLISKKSAEKYFENLKKENIKLVFTNGCFDILHVGHVRYLKEAKKLGDRLVVGLNSDTSVKKIKGKKRPIINERERAEILLSLSCVDFVVIFEEETPYRLIKKVKPDILVKGGDWEIEDIVGSKFVQSYGGVVKSISYIEGKSTTGIIERIEERYGD</sequence>
<evidence type="ECO:0000256" key="2">
    <source>
        <dbReference type="ARBA" id="ARBA00022679"/>
    </source>
</evidence>
<dbReference type="Proteomes" id="UP000324143">
    <property type="component" value="Unassembled WGS sequence"/>
</dbReference>
<dbReference type="EMBL" id="VSIX01000062">
    <property type="protein sequence ID" value="TYB30958.1"/>
    <property type="molecule type" value="Genomic_DNA"/>
</dbReference>
<dbReference type="GO" id="GO:0005524">
    <property type="term" value="F:ATP binding"/>
    <property type="evidence" value="ECO:0007669"/>
    <property type="project" value="UniProtKB-KW"/>
</dbReference>
<dbReference type="GO" id="GO:0016779">
    <property type="term" value="F:nucleotidyltransferase activity"/>
    <property type="evidence" value="ECO:0007669"/>
    <property type="project" value="UniProtKB-KW"/>
</dbReference>
<dbReference type="NCBIfam" id="TIGR00125">
    <property type="entry name" value="cyt_tran_rel"/>
    <property type="match status" value="1"/>
</dbReference>